<dbReference type="EMBL" id="LSDA01000125">
    <property type="protein sequence ID" value="KXB54828.1"/>
    <property type="molecule type" value="Genomic_DNA"/>
</dbReference>
<dbReference type="STRING" id="467210.HMPREF1866_02319"/>
<proteinExistence type="predicted"/>
<organism evidence="1 2">
    <name type="scientific">Lachnoanaerobaculum saburreum</name>
    <dbReference type="NCBI Taxonomy" id="467210"/>
    <lineage>
        <taxon>Bacteria</taxon>
        <taxon>Bacillati</taxon>
        <taxon>Bacillota</taxon>
        <taxon>Clostridia</taxon>
        <taxon>Lachnospirales</taxon>
        <taxon>Lachnospiraceae</taxon>
        <taxon>Lachnoanaerobaculum</taxon>
    </lineage>
</organism>
<dbReference type="PATRIC" id="fig|467210.3.peg.2297"/>
<dbReference type="Proteomes" id="UP000070394">
    <property type="component" value="Unassembled WGS sequence"/>
</dbReference>
<evidence type="ECO:0000313" key="1">
    <source>
        <dbReference type="EMBL" id="KXB54828.1"/>
    </source>
</evidence>
<sequence>MGIADWFNFETAKQKKKKMDRYYKKLYPFGEEQKSWEENRLNEVFPKNKKTKSYHFELLILRESIANLSDPDIYDEDEERPSLDEVIKNWKEKETVYRLKPEEKQAIIDIALEEMKRFTKN</sequence>
<protein>
    <submittedName>
        <fullName evidence="1">Uncharacterized protein</fullName>
    </submittedName>
</protein>
<gene>
    <name evidence="1" type="ORF">HMPREF1866_02319</name>
</gene>
<reference evidence="2" key="1">
    <citation type="submission" date="2016-01" db="EMBL/GenBank/DDBJ databases">
        <authorList>
            <person name="Mitreva M."/>
            <person name="Pepin K.H."/>
            <person name="Mihindukulasuriya K.A."/>
            <person name="Fulton R."/>
            <person name="Fronick C."/>
            <person name="O'Laughlin M."/>
            <person name="Miner T."/>
            <person name="Herter B."/>
            <person name="Rosa B.A."/>
            <person name="Cordes M."/>
            <person name="Tomlinson C."/>
            <person name="Wollam A."/>
            <person name="Palsikar V.B."/>
            <person name="Mardis E.R."/>
            <person name="Wilson R.K."/>
        </authorList>
    </citation>
    <scope>NUCLEOTIDE SEQUENCE [LARGE SCALE GENOMIC DNA]</scope>
    <source>
        <strain evidence="2">DNF00896</strain>
    </source>
</reference>
<dbReference type="RefSeq" id="WP_060931914.1">
    <property type="nucleotide sequence ID" value="NZ_KQ959841.1"/>
</dbReference>
<comment type="caution">
    <text evidence="1">The sequence shown here is derived from an EMBL/GenBank/DDBJ whole genome shotgun (WGS) entry which is preliminary data.</text>
</comment>
<name>A0A133ZH98_9FIRM</name>
<evidence type="ECO:0000313" key="2">
    <source>
        <dbReference type="Proteomes" id="UP000070394"/>
    </source>
</evidence>
<keyword evidence="2" id="KW-1185">Reference proteome</keyword>
<accession>A0A133ZH98</accession>
<dbReference type="OrthoDB" id="2053351at2"/>
<dbReference type="AlphaFoldDB" id="A0A133ZH98"/>